<keyword evidence="3" id="KW-1185">Reference proteome</keyword>
<dbReference type="EnsemblMetazoa" id="ACUA013446-RA">
    <property type="protein sequence ID" value="ACUA013446-PA"/>
    <property type="gene ID" value="ACUA013446"/>
</dbReference>
<protein>
    <submittedName>
        <fullName evidence="2">Uncharacterized protein</fullName>
    </submittedName>
</protein>
<feature type="region of interest" description="Disordered" evidence="1">
    <location>
        <begin position="16"/>
        <end position="54"/>
    </location>
</feature>
<dbReference type="AlphaFoldDB" id="A0A182MAF3"/>
<feature type="compositionally biased region" description="Polar residues" evidence="1">
    <location>
        <begin position="33"/>
        <end position="50"/>
    </location>
</feature>
<name>A0A182MAF3_9DIPT</name>
<dbReference type="Proteomes" id="UP000075883">
    <property type="component" value="Unassembled WGS sequence"/>
</dbReference>
<dbReference type="VEuPathDB" id="VectorBase:ACUA013446"/>
<evidence type="ECO:0000313" key="2">
    <source>
        <dbReference type="EnsemblMetazoa" id="ACUA013446-PA"/>
    </source>
</evidence>
<sequence length="126" mass="14437">MADKDRVFRLFSDESVASVDSSQKGFDQENRGSETVINTLQPSSKNQQGHGQKLDVFERNYQYARIYDNKRCVLKAKQDADESSQRHFKASPMPIVQSHPVQSAMPKFTVPNTPEVLKHCKRTHRT</sequence>
<evidence type="ECO:0000256" key="1">
    <source>
        <dbReference type="SAM" id="MobiDB-lite"/>
    </source>
</evidence>
<reference evidence="2" key="2">
    <citation type="submission" date="2020-05" db="UniProtKB">
        <authorList>
            <consortium name="EnsemblMetazoa"/>
        </authorList>
    </citation>
    <scope>IDENTIFICATION</scope>
    <source>
        <strain evidence="2">A-37</strain>
    </source>
</reference>
<evidence type="ECO:0000313" key="3">
    <source>
        <dbReference type="Proteomes" id="UP000075883"/>
    </source>
</evidence>
<dbReference type="EMBL" id="AXCM01006017">
    <property type="status" value="NOT_ANNOTATED_CDS"/>
    <property type="molecule type" value="Genomic_DNA"/>
</dbReference>
<proteinExistence type="predicted"/>
<accession>A0A182MAF3</accession>
<reference evidence="3" key="1">
    <citation type="submission" date="2013-09" db="EMBL/GenBank/DDBJ databases">
        <title>The Genome Sequence of Anopheles culicifacies species A.</title>
        <authorList>
            <consortium name="The Broad Institute Genomics Platform"/>
            <person name="Neafsey D.E."/>
            <person name="Besansky N."/>
            <person name="Howell P."/>
            <person name="Walton C."/>
            <person name="Young S.K."/>
            <person name="Zeng Q."/>
            <person name="Gargeya S."/>
            <person name="Fitzgerald M."/>
            <person name="Haas B."/>
            <person name="Abouelleil A."/>
            <person name="Allen A.W."/>
            <person name="Alvarado L."/>
            <person name="Arachchi H.M."/>
            <person name="Berlin A.M."/>
            <person name="Chapman S.B."/>
            <person name="Gainer-Dewar J."/>
            <person name="Goldberg J."/>
            <person name="Griggs A."/>
            <person name="Gujja S."/>
            <person name="Hansen M."/>
            <person name="Howarth C."/>
            <person name="Imamovic A."/>
            <person name="Ireland A."/>
            <person name="Larimer J."/>
            <person name="McCowan C."/>
            <person name="Murphy C."/>
            <person name="Pearson M."/>
            <person name="Poon T.W."/>
            <person name="Priest M."/>
            <person name="Roberts A."/>
            <person name="Saif S."/>
            <person name="Shea T."/>
            <person name="Sisk P."/>
            <person name="Sykes S."/>
            <person name="Wortman J."/>
            <person name="Nusbaum C."/>
            <person name="Birren B."/>
        </authorList>
    </citation>
    <scope>NUCLEOTIDE SEQUENCE [LARGE SCALE GENOMIC DNA]</scope>
    <source>
        <strain evidence="3">A-37</strain>
    </source>
</reference>
<organism evidence="2 3">
    <name type="scientific">Anopheles culicifacies</name>
    <dbReference type="NCBI Taxonomy" id="139723"/>
    <lineage>
        <taxon>Eukaryota</taxon>
        <taxon>Metazoa</taxon>
        <taxon>Ecdysozoa</taxon>
        <taxon>Arthropoda</taxon>
        <taxon>Hexapoda</taxon>
        <taxon>Insecta</taxon>
        <taxon>Pterygota</taxon>
        <taxon>Neoptera</taxon>
        <taxon>Endopterygota</taxon>
        <taxon>Diptera</taxon>
        <taxon>Nematocera</taxon>
        <taxon>Culicoidea</taxon>
        <taxon>Culicidae</taxon>
        <taxon>Anophelinae</taxon>
        <taxon>Anopheles</taxon>
        <taxon>culicifacies species complex</taxon>
    </lineage>
</organism>